<dbReference type="PANTHER" id="PTHR24243:SF208">
    <property type="entry name" value="PYROKININ-1 RECEPTOR"/>
    <property type="match status" value="1"/>
</dbReference>
<dbReference type="HOGENOM" id="CLU_009579_11_5_1"/>
<evidence type="ECO:0000256" key="5">
    <source>
        <dbReference type="ARBA" id="ARBA00023136"/>
    </source>
</evidence>
<evidence type="ECO:0000256" key="2">
    <source>
        <dbReference type="ARBA" id="ARBA00022692"/>
    </source>
</evidence>
<evidence type="ECO:0000256" key="4">
    <source>
        <dbReference type="ARBA" id="ARBA00023040"/>
    </source>
</evidence>
<protein>
    <recommendedName>
        <fullName evidence="10">G-protein coupled receptors family 1 profile domain-containing protein</fullName>
    </recommendedName>
</protein>
<evidence type="ECO:0000256" key="6">
    <source>
        <dbReference type="ARBA" id="ARBA00023170"/>
    </source>
</evidence>
<evidence type="ECO:0000256" key="3">
    <source>
        <dbReference type="ARBA" id="ARBA00022989"/>
    </source>
</evidence>
<sequence>MNTSSVTNSTSGIPATNALSPSEQIGKVFALAVIFVVSLVGNALIIITISKYKALQKSINYFILNMAVSDLILTLVTIPMLISKQIVGNRWLIKGMAGLVLCKTSLFLSDISPVVSILSLVFMSFDRFVAVVFPLWKLTSKTRVILNMTTWIIACAFYSPYFHGFKIVDEQCILFWGVNHITFNTVYWMVNAVTFIILPFAIITIFYVAIFIELRRQLKKSKGMMANSHTLRQKQNRKIAKLAFCIVFAFGICYGPLNLVIVMMQNFVFKWKRNPGHEFQQWYFVSQLFSFLNAAINPIICIYFNRNLYQSLRSWVCGKSNQESNQEALRLSNAQQSKMKNLPTTHR</sequence>
<keyword evidence="3 9" id="KW-1133">Transmembrane helix</keyword>
<dbReference type="GO" id="GO:0004930">
    <property type="term" value="F:G protein-coupled receptor activity"/>
    <property type="evidence" value="ECO:0007669"/>
    <property type="project" value="UniProtKB-KW"/>
</dbReference>
<feature type="transmembrane region" description="Helical" evidence="9">
    <location>
        <begin position="284"/>
        <end position="304"/>
    </location>
</feature>
<dbReference type="PANTHER" id="PTHR24243">
    <property type="entry name" value="G-PROTEIN COUPLED RECEPTOR"/>
    <property type="match status" value="1"/>
</dbReference>
<dbReference type="GO" id="GO:0016020">
    <property type="term" value="C:membrane"/>
    <property type="evidence" value="ECO:0007669"/>
    <property type="project" value="UniProtKB-SubCell"/>
</dbReference>
<reference evidence="11 12" key="1">
    <citation type="journal article" date="2007" name="Science">
        <title>Sea anemone genome reveals ancestral eumetazoan gene repertoire and genomic organization.</title>
        <authorList>
            <person name="Putnam N.H."/>
            <person name="Srivastava M."/>
            <person name="Hellsten U."/>
            <person name="Dirks B."/>
            <person name="Chapman J."/>
            <person name="Salamov A."/>
            <person name="Terry A."/>
            <person name="Shapiro H."/>
            <person name="Lindquist E."/>
            <person name="Kapitonov V.V."/>
            <person name="Jurka J."/>
            <person name="Genikhovich G."/>
            <person name="Grigoriev I.V."/>
            <person name="Lucas S.M."/>
            <person name="Steele R.E."/>
            <person name="Finnerty J.R."/>
            <person name="Technau U."/>
            <person name="Martindale M.Q."/>
            <person name="Rokhsar D.S."/>
        </authorList>
    </citation>
    <scope>NUCLEOTIDE SEQUENCE [LARGE SCALE GENOMIC DNA]</scope>
    <source>
        <strain evidence="12">CH2 X CH6</strain>
    </source>
</reference>
<dbReference type="Gene3D" id="1.20.1070.10">
    <property type="entry name" value="Rhodopsin 7-helix transmembrane proteins"/>
    <property type="match status" value="1"/>
</dbReference>
<dbReference type="Proteomes" id="UP000001593">
    <property type="component" value="Unassembled WGS sequence"/>
</dbReference>
<dbReference type="PhylomeDB" id="A7SKS2"/>
<evidence type="ECO:0000259" key="10">
    <source>
        <dbReference type="PROSITE" id="PS50262"/>
    </source>
</evidence>
<feature type="transmembrane region" description="Helical" evidence="9">
    <location>
        <begin position="61"/>
        <end position="82"/>
    </location>
</feature>
<dbReference type="AlphaFoldDB" id="A7SKS2"/>
<evidence type="ECO:0000256" key="9">
    <source>
        <dbReference type="SAM" id="Phobius"/>
    </source>
</evidence>
<keyword evidence="4 8" id="KW-0297">G-protein coupled receptor</keyword>
<dbReference type="PROSITE" id="PS00237">
    <property type="entry name" value="G_PROTEIN_RECEP_F1_1"/>
    <property type="match status" value="1"/>
</dbReference>
<feature type="transmembrane region" description="Helical" evidence="9">
    <location>
        <begin position="28"/>
        <end position="49"/>
    </location>
</feature>
<keyword evidence="12" id="KW-1185">Reference proteome</keyword>
<evidence type="ECO:0000313" key="12">
    <source>
        <dbReference type="Proteomes" id="UP000001593"/>
    </source>
</evidence>
<dbReference type="KEGG" id="nve:5507110"/>
<comment type="subcellular location">
    <subcellularLocation>
        <location evidence="1">Membrane</location>
        <topology evidence="1">Multi-pass membrane protein</topology>
    </subcellularLocation>
</comment>
<evidence type="ECO:0000256" key="1">
    <source>
        <dbReference type="ARBA" id="ARBA00004141"/>
    </source>
</evidence>
<dbReference type="OMA" id="WIIACAF"/>
<dbReference type="Pfam" id="PF00001">
    <property type="entry name" value="7tm_1"/>
    <property type="match status" value="1"/>
</dbReference>
<evidence type="ECO:0000256" key="7">
    <source>
        <dbReference type="ARBA" id="ARBA00023224"/>
    </source>
</evidence>
<evidence type="ECO:0000313" key="11">
    <source>
        <dbReference type="EMBL" id="EDO35688.1"/>
    </source>
</evidence>
<accession>A7SKS2</accession>
<dbReference type="InterPro" id="IPR017452">
    <property type="entry name" value="GPCR_Rhodpsn_7TM"/>
</dbReference>
<dbReference type="SUPFAM" id="SSF81321">
    <property type="entry name" value="Family A G protein-coupled receptor-like"/>
    <property type="match status" value="1"/>
</dbReference>
<dbReference type="CDD" id="cd00637">
    <property type="entry name" value="7tm_classA_rhodopsin-like"/>
    <property type="match status" value="1"/>
</dbReference>
<dbReference type="EMBL" id="DS469691">
    <property type="protein sequence ID" value="EDO35688.1"/>
    <property type="molecule type" value="Genomic_DNA"/>
</dbReference>
<feature type="transmembrane region" description="Helical" evidence="9">
    <location>
        <begin position="242"/>
        <end position="264"/>
    </location>
</feature>
<evidence type="ECO:0000256" key="8">
    <source>
        <dbReference type="RuleBase" id="RU000688"/>
    </source>
</evidence>
<feature type="domain" description="G-protein coupled receptors family 1 profile" evidence="10">
    <location>
        <begin position="41"/>
        <end position="301"/>
    </location>
</feature>
<dbReference type="OrthoDB" id="5960112at2759"/>
<dbReference type="STRING" id="45351.A7SKS2"/>
<gene>
    <name evidence="11" type="ORF">NEMVEDRAFT_v1g213820</name>
</gene>
<keyword evidence="6 8" id="KW-0675">Receptor</keyword>
<keyword evidence="2 8" id="KW-0812">Transmembrane</keyword>
<feature type="transmembrane region" description="Helical" evidence="9">
    <location>
        <begin position="188"/>
        <end position="212"/>
    </location>
</feature>
<dbReference type="eggNOG" id="KOG3656">
    <property type="taxonomic scope" value="Eukaryota"/>
</dbReference>
<dbReference type="FunCoup" id="A7SKS2">
    <property type="interactions" value="188"/>
</dbReference>
<keyword evidence="7 8" id="KW-0807">Transducer</keyword>
<dbReference type="PROSITE" id="PS50262">
    <property type="entry name" value="G_PROTEIN_RECEP_F1_2"/>
    <property type="match status" value="1"/>
</dbReference>
<name>A7SKS2_NEMVE</name>
<proteinExistence type="inferred from homology"/>
<dbReference type="InterPro" id="IPR000276">
    <property type="entry name" value="GPCR_Rhodpsn"/>
</dbReference>
<organism evidence="11 12">
    <name type="scientific">Nematostella vectensis</name>
    <name type="common">Starlet sea anemone</name>
    <dbReference type="NCBI Taxonomy" id="45351"/>
    <lineage>
        <taxon>Eukaryota</taxon>
        <taxon>Metazoa</taxon>
        <taxon>Cnidaria</taxon>
        <taxon>Anthozoa</taxon>
        <taxon>Hexacorallia</taxon>
        <taxon>Actiniaria</taxon>
        <taxon>Edwardsiidae</taxon>
        <taxon>Nematostella</taxon>
    </lineage>
</organism>
<comment type="similarity">
    <text evidence="8">Belongs to the G-protein coupled receptor 1 family.</text>
</comment>
<feature type="transmembrane region" description="Helical" evidence="9">
    <location>
        <begin position="148"/>
        <end position="168"/>
    </location>
</feature>
<feature type="transmembrane region" description="Helical" evidence="9">
    <location>
        <begin position="114"/>
        <end position="136"/>
    </location>
</feature>
<keyword evidence="5 9" id="KW-0472">Membrane</keyword>
<dbReference type="InParanoid" id="A7SKS2"/>
<dbReference type="PRINTS" id="PR00237">
    <property type="entry name" value="GPCRRHODOPSN"/>
</dbReference>